<keyword evidence="2" id="KW-0472">Membrane</keyword>
<organism evidence="3 4">
    <name type="scientific">Zymoseptoria brevis</name>
    <dbReference type="NCBI Taxonomy" id="1047168"/>
    <lineage>
        <taxon>Eukaryota</taxon>
        <taxon>Fungi</taxon>
        <taxon>Dikarya</taxon>
        <taxon>Ascomycota</taxon>
        <taxon>Pezizomycotina</taxon>
        <taxon>Dothideomycetes</taxon>
        <taxon>Dothideomycetidae</taxon>
        <taxon>Mycosphaerellales</taxon>
        <taxon>Mycosphaerellaceae</taxon>
        <taxon>Zymoseptoria</taxon>
    </lineage>
</organism>
<feature type="transmembrane region" description="Helical" evidence="2">
    <location>
        <begin position="12"/>
        <end position="37"/>
    </location>
</feature>
<name>A0A0F4GEP8_9PEZI</name>
<keyword evidence="4" id="KW-1185">Reference proteome</keyword>
<evidence type="ECO:0000313" key="4">
    <source>
        <dbReference type="Proteomes" id="UP000033647"/>
    </source>
</evidence>
<evidence type="ECO:0000256" key="1">
    <source>
        <dbReference type="SAM" id="MobiDB-lite"/>
    </source>
</evidence>
<evidence type="ECO:0000256" key="2">
    <source>
        <dbReference type="SAM" id="Phobius"/>
    </source>
</evidence>
<protein>
    <submittedName>
        <fullName evidence="3">Uncharacterized protein</fullName>
    </submittedName>
</protein>
<dbReference type="OrthoDB" id="5211263at2759"/>
<accession>A0A0F4GEP8</accession>
<feature type="region of interest" description="Disordered" evidence="1">
    <location>
        <begin position="173"/>
        <end position="217"/>
    </location>
</feature>
<comment type="caution">
    <text evidence="3">The sequence shown here is derived from an EMBL/GenBank/DDBJ whole genome shotgun (WGS) entry which is preliminary data.</text>
</comment>
<feature type="transmembrane region" description="Helical" evidence="2">
    <location>
        <begin position="65"/>
        <end position="90"/>
    </location>
</feature>
<proteinExistence type="predicted"/>
<dbReference type="EMBL" id="LAFY01001012">
    <property type="protein sequence ID" value="KJX95814.1"/>
    <property type="molecule type" value="Genomic_DNA"/>
</dbReference>
<dbReference type="Proteomes" id="UP000033647">
    <property type="component" value="Unassembled WGS sequence"/>
</dbReference>
<evidence type="ECO:0000313" key="3">
    <source>
        <dbReference type="EMBL" id="KJX95814.1"/>
    </source>
</evidence>
<feature type="transmembrane region" description="Helical" evidence="2">
    <location>
        <begin position="130"/>
        <end position="149"/>
    </location>
</feature>
<sequence length="217" mass="23513">MAYETLWLKKVLIPFWVLQSLVALIYLGLSSASLGLWQSRVNDTDYYYSSSYGSSRNYADAVDTAFSISAGILIGLTALTVLFNIIEMILFGMKKLSPVTMVVFNSLNMLIWTVLLILVIISAVSVRGTALGFVFVIVLCATSLGKLIYSSIMLHRHRRGRFAHRGEYTPAAHEAGSADTSYHPTSYGGPTPETSQSTQPGGAAHGYYSPASVGARG</sequence>
<reference evidence="3 4" key="1">
    <citation type="submission" date="2015-03" db="EMBL/GenBank/DDBJ databases">
        <title>RNA-seq based gene annotation and comparative genomics of four Zymoseptoria species reveal species-specific pathogenicity related genes and transposable element activity.</title>
        <authorList>
            <person name="Grandaubert J."/>
            <person name="Bhattacharyya A."/>
            <person name="Stukenbrock E.H."/>
        </authorList>
    </citation>
    <scope>NUCLEOTIDE SEQUENCE [LARGE SCALE GENOMIC DNA]</scope>
    <source>
        <strain evidence="3 4">Zb18110</strain>
    </source>
</reference>
<keyword evidence="2" id="KW-1133">Transmembrane helix</keyword>
<gene>
    <name evidence="3" type="ORF">TI39_contig1021g00019</name>
</gene>
<feature type="transmembrane region" description="Helical" evidence="2">
    <location>
        <begin position="102"/>
        <end position="124"/>
    </location>
</feature>
<keyword evidence="2" id="KW-0812">Transmembrane</keyword>
<dbReference type="AlphaFoldDB" id="A0A0F4GEP8"/>